<sequence>MSTPRSGKTPALTNRLPEVLLFTDGACSGNPGPGGWAFILRHPASGKELINSGAEASTTNNRMELMAVIKGLEALRKPSRVRLISDSVYVGKGLTEWLPRWKAKGWKRSGNEAVKNEDLWRRLDELLSIHEVEFQHIPGHTGHKENELCDRLAVQAYQGLVQSQKGTAGASQPSCPG</sequence>
<dbReference type="SUPFAM" id="SSF53098">
    <property type="entry name" value="Ribonuclease H-like"/>
    <property type="match status" value="1"/>
</dbReference>
<dbReference type="GO" id="GO:0005737">
    <property type="term" value="C:cytoplasm"/>
    <property type="evidence" value="ECO:0007669"/>
    <property type="project" value="UniProtKB-SubCell"/>
</dbReference>
<dbReference type="GO" id="GO:0004523">
    <property type="term" value="F:RNA-DNA hybrid ribonuclease activity"/>
    <property type="evidence" value="ECO:0007669"/>
    <property type="project" value="UniProtKB-UniRule"/>
</dbReference>
<dbReference type="GO" id="GO:0000287">
    <property type="term" value="F:magnesium ion binding"/>
    <property type="evidence" value="ECO:0007669"/>
    <property type="project" value="UniProtKB-UniRule"/>
</dbReference>
<protein>
    <recommendedName>
        <fullName evidence="5 11">Ribonuclease H</fullName>
        <shortName evidence="11">RNase H</shortName>
        <ecNumber evidence="5 11">3.1.26.4</ecNumber>
    </recommendedName>
</protein>
<feature type="domain" description="RNase H type-1" evidence="12">
    <location>
        <begin position="15"/>
        <end position="158"/>
    </location>
</feature>
<evidence type="ECO:0000256" key="3">
    <source>
        <dbReference type="ARBA" id="ARBA00005300"/>
    </source>
</evidence>
<evidence type="ECO:0000259" key="12">
    <source>
        <dbReference type="PROSITE" id="PS50879"/>
    </source>
</evidence>
<comment type="subcellular location">
    <subcellularLocation>
        <location evidence="11">Cytoplasm</location>
    </subcellularLocation>
</comment>
<evidence type="ECO:0000313" key="14">
    <source>
        <dbReference type="Proteomes" id="UP000215086"/>
    </source>
</evidence>
<evidence type="ECO:0000256" key="4">
    <source>
        <dbReference type="ARBA" id="ARBA00011245"/>
    </source>
</evidence>
<dbReference type="InterPro" id="IPR012337">
    <property type="entry name" value="RNaseH-like_sf"/>
</dbReference>
<dbReference type="OrthoDB" id="7845843at2"/>
<organism evidence="13 14">
    <name type="scientific">Thermogutta terrifontis</name>
    <dbReference type="NCBI Taxonomy" id="1331910"/>
    <lineage>
        <taxon>Bacteria</taxon>
        <taxon>Pseudomonadati</taxon>
        <taxon>Planctomycetota</taxon>
        <taxon>Planctomycetia</taxon>
        <taxon>Pirellulales</taxon>
        <taxon>Thermoguttaceae</taxon>
        <taxon>Thermogutta</taxon>
    </lineage>
</organism>
<dbReference type="PANTHER" id="PTHR10642">
    <property type="entry name" value="RIBONUCLEASE H1"/>
    <property type="match status" value="1"/>
</dbReference>
<dbReference type="InterPro" id="IPR050092">
    <property type="entry name" value="RNase_H"/>
</dbReference>
<dbReference type="GO" id="GO:0003676">
    <property type="term" value="F:nucleic acid binding"/>
    <property type="evidence" value="ECO:0007669"/>
    <property type="project" value="InterPro"/>
</dbReference>
<keyword evidence="6 11" id="KW-0540">Nuclease</keyword>
<name>A0A286RGG7_9BACT</name>
<keyword evidence="14" id="KW-1185">Reference proteome</keyword>
<evidence type="ECO:0000256" key="2">
    <source>
        <dbReference type="ARBA" id="ARBA00004065"/>
    </source>
</evidence>
<feature type="binding site" evidence="11">
    <location>
        <position position="150"/>
    </location>
    <ligand>
        <name>Mg(2+)</name>
        <dbReference type="ChEBI" id="CHEBI:18420"/>
        <label>2</label>
    </ligand>
</feature>
<evidence type="ECO:0000256" key="9">
    <source>
        <dbReference type="ARBA" id="ARBA00022801"/>
    </source>
</evidence>
<evidence type="ECO:0000256" key="7">
    <source>
        <dbReference type="ARBA" id="ARBA00022723"/>
    </source>
</evidence>
<comment type="catalytic activity">
    <reaction evidence="1 11">
        <text>Endonucleolytic cleavage to 5'-phosphomonoester.</text>
        <dbReference type="EC" id="3.1.26.4"/>
    </reaction>
</comment>
<feature type="binding site" evidence="11">
    <location>
        <position position="86"/>
    </location>
    <ligand>
        <name>Mg(2+)</name>
        <dbReference type="ChEBI" id="CHEBI:18420"/>
        <label>1</label>
    </ligand>
</feature>
<keyword evidence="9 11" id="KW-0378">Hydrolase</keyword>
<keyword evidence="8 11" id="KW-0255">Endonuclease</keyword>
<keyword evidence="11" id="KW-0963">Cytoplasm</keyword>
<dbReference type="PROSITE" id="PS50879">
    <property type="entry name" value="RNASE_H_1"/>
    <property type="match status" value="1"/>
</dbReference>
<dbReference type="RefSeq" id="WP_095415211.1">
    <property type="nucleotide sequence ID" value="NZ_CP018477.1"/>
</dbReference>
<comment type="similarity">
    <text evidence="3 11">Belongs to the RNase H family.</text>
</comment>
<keyword evidence="7 11" id="KW-0479">Metal-binding</keyword>
<dbReference type="Gene3D" id="3.30.420.10">
    <property type="entry name" value="Ribonuclease H-like superfamily/Ribonuclease H"/>
    <property type="match status" value="1"/>
</dbReference>
<keyword evidence="10 11" id="KW-0460">Magnesium</keyword>
<gene>
    <name evidence="11" type="primary">rnhA</name>
    <name evidence="13" type="ORF">THTE_2435</name>
</gene>
<evidence type="ECO:0000256" key="11">
    <source>
        <dbReference type="HAMAP-Rule" id="MF_00042"/>
    </source>
</evidence>
<feature type="binding site" evidence="11">
    <location>
        <position position="24"/>
    </location>
    <ligand>
        <name>Mg(2+)</name>
        <dbReference type="ChEBI" id="CHEBI:18420"/>
        <label>2</label>
    </ligand>
</feature>
<comment type="function">
    <text evidence="2 11">Endonuclease that specifically degrades the RNA of RNA-DNA hybrids.</text>
</comment>
<accession>A0A286RGG7</accession>
<dbReference type="HAMAP" id="MF_00042">
    <property type="entry name" value="RNase_H"/>
    <property type="match status" value="1"/>
</dbReference>
<evidence type="ECO:0000256" key="5">
    <source>
        <dbReference type="ARBA" id="ARBA00012180"/>
    </source>
</evidence>
<proteinExistence type="inferred from homology"/>
<evidence type="ECO:0000256" key="1">
    <source>
        <dbReference type="ARBA" id="ARBA00000077"/>
    </source>
</evidence>
<feature type="binding site" evidence="11">
    <location>
        <position position="24"/>
    </location>
    <ligand>
        <name>Mg(2+)</name>
        <dbReference type="ChEBI" id="CHEBI:18420"/>
        <label>1</label>
    </ligand>
</feature>
<dbReference type="Proteomes" id="UP000215086">
    <property type="component" value="Chromosome"/>
</dbReference>
<evidence type="ECO:0000256" key="8">
    <source>
        <dbReference type="ARBA" id="ARBA00022759"/>
    </source>
</evidence>
<dbReference type="EC" id="3.1.26.4" evidence="5 11"/>
<dbReference type="CDD" id="cd09278">
    <property type="entry name" value="RNase_HI_prokaryote_like"/>
    <property type="match status" value="1"/>
</dbReference>
<evidence type="ECO:0000313" key="13">
    <source>
        <dbReference type="EMBL" id="ASV75037.1"/>
    </source>
</evidence>
<dbReference type="InterPro" id="IPR022892">
    <property type="entry name" value="RNaseHI"/>
</dbReference>
<dbReference type="PANTHER" id="PTHR10642:SF26">
    <property type="entry name" value="RIBONUCLEASE H1"/>
    <property type="match status" value="1"/>
</dbReference>
<dbReference type="InterPro" id="IPR002156">
    <property type="entry name" value="RNaseH_domain"/>
</dbReference>
<dbReference type="FunFam" id="3.30.420.10:FF:000089">
    <property type="entry name" value="Ribonuclease H"/>
    <property type="match status" value="1"/>
</dbReference>
<dbReference type="AlphaFoldDB" id="A0A286RGG7"/>
<evidence type="ECO:0000256" key="10">
    <source>
        <dbReference type="ARBA" id="ARBA00022842"/>
    </source>
</evidence>
<evidence type="ECO:0000256" key="6">
    <source>
        <dbReference type="ARBA" id="ARBA00022722"/>
    </source>
</evidence>
<reference evidence="13 14" key="1">
    <citation type="journal article" name="Front. Microbiol.">
        <title>Sugar Metabolism of the First Thermophilic Planctomycete Thermogutta terrifontis: Comparative Genomic and Transcriptomic Approaches.</title>
        <authorList>
            <person name="Elcheninov A.G."/>
            <person name="Menzel P."/>
            <person name="Gudbergsdottir S.R."/>
            <person name="Slesarev A.I."/>
            <person name="Kadnikov V.V."/>
            <person name="Krogh A."/>
            <person name="Bonch-Osmolovskaya E.A."/>
            <person name="Peng X."/>
            <person name="Kublanov I.V."/>
        </authorList>
    </citation>
    <scope>NUCLEOTIDE SEQUENCE [LARGE SCALE GENOMIC DNA]</scope>
    <source>
        <strain evidence="13 14">R1</strain>
    </source>
</reference>
<dbReference type="KEGG" id="ttf:THTE_2435"/>
<dbReference type="Pfam" id="PF00075">
    <property type="entry name" value="RNase_H"/>
    <property type="match status" value="1"/>
</dbReference>
<dbReference type="NCBIfam" id="NF001236">
    <property type="entry name" value="PRK00203.1"/>
    <property type="match status" value="1"/>
</dbReference>
<dbReference type="InterPro" id="IPR036397">
    <property type="entry name" value="RNaseH_sf"/>
</dbReference>
<comment type="cofactor">
    <cofactor evidence="11">
        <name>Mg(2+)</name>
        <dbReference type="ChEBI" id="CHEBI:18420"/>
    </cofactor>
    <text evidence="11">Binds 1 Mg(2+) ion per subunit. May bind a second metal ion at a regulatory site, or after substrate binding.</text>
</comment>
<feature type="binding site" evidence="11">
    <location>
        <position position="64"/>
    </location>
    <ligand>
        <name>Mg(2+)</name>
        <dbReference type="ChEBI" id="CHEBI:18420"/>
        <label>1</label>
    </ligand>
</feature>
<comment type="subunit">
    <text evidence="4 11">Monomer.</text>
</comment>
<dbReference type="GO" id="GO:0043137">
    <property type="term" value="P:DNA replication, removal of RNA primer"/>
    <property type="evidence" value="ECO:0007669"/>
    <property type="project" value="TreeGrafter"/>
</dbReference>
<dbReference type="EMBL" id="CP018477">
    <property type="protein sequence ID" value="ASV75037.1"/>
    <property type="molecule type" value="Genomic_DNA"/>
</dbReference>